<dbReference type="SUPFAM" id="SSF55120">
    <property type="entry name" value="Pseudouridine synthase"/>
    <property type="match status" value="1"/>
</dbReference>
<dbReference type="AlphaFoldDB" id="H3NHZ2"/>
<name>H3NHZ2_9LACT</name>
<dbReference type="OrthoDB" id="9807829at2"/>
<gene>
    <name evidence="6" type="ORF">HMPREF9708_00420</name>
</gene>
<keyword evidence="4" id="KW-0413">Isomerase</keyword>
<dbReference type="InterPro" id="IPR006225">
    <property type="entry name" value="PsdUridine_synth_RluC/D"/>
</dbReference>
<dbReference type="InterPro" id="IPR020103">
    <property type="entry name" value="PsdUridine_synth_cat_dom_sf"/>
</dbReference>
<keyword evidence="7" id="KW-1185">Reference proteome</keyword>
<sequence>MELNWIYDLEEEMSIKAFLNKQRLPKSFIKDVKYSGEILLNHLRVDVRFSIRKGDHLRLVAPDEEGHETVPASHQALDIVYEDPDLLVVNKPAGLVSIPSAKVPDSSMANRVKGYYQRQNYSDQVIHIVTRLDRDTTGLMLIAKHRLAHALMDRQMHQGQVYKYYQALSASNRWAKHGIIEAPIARDEHSIITRCVCEQGKWSKTEYWCIQAFDQGAHLRLRLHTGRTHQIRVHLAHKGGALVGDDLYGGPDSHWIHRQALHCGELRFRQPLTGQALVINQPLPQDMRDWINNQSLN</sequence>
<accession>H3NHZ2</accession>
<dbReference type="InterPro" id="IPR050188">
    <property type="entry name" value="RluA_PseudoU_synthase"/>
</dbReference>
<dbReference type="CDD" id="cd02869">
    <property type="entry name" value="PseudoU_synth_RluA_like"/>
    <property type="match status" value="1"/>
</dbReference>
<evidence type="ECO:0000256" key="4">
    <source>
        <dbReference type="RuleBase" id="RU362028"/>
    </source>
</evidence>
<evidence type="ECO:0000256" key="1">
    <source>
        <dbReference type="ARBA" id="ARBA00000073"/>
    </source>
</evidence>
<evidence type="ECO:0000313" key="6">
    <source>
        <dbReference type="EMBL" id="EHR37791.1"/>
    </source>
</evidence>
<dbReference type="PANTHER" id="PTHR21600:SF35">
    <property type="entry name" value="PSEUDOURIDINE SYNTHASE"/>
    <property type="match status" value="1"/>
</dbReference>
<dbReference type="InterPro" id="IPR006224">
    <property type="entry name" value="PsdUridine_synth_RluA-like_CS"/>
</dbReference>
<dbReference type="GO" id="GO:0000455">
    <property type="term" value="P:enzyme-directed rRNA pseudouridine synthesis"/>
    <property type="evidence" value="ECO:0007669"/>
    <property type="project" value="TreeGrafter"/>
</dbReference>
<reference evidence="6 7" key="1">
    <citation type="submission" date="2012-01" db="EMBL/GenBank/DDBJ databases">
        <title>The Genome Sequence of Facklamia languida CCUG 37842.</title>
        <authorList>
            <consortium name="The Broad Institute Genome Sequencing Platform"/>
            <person name="Earl A."/>
            <person name="Ward D."/>
            <person name="Feldgarden M."/>
            <person name="Gevers D."/>
            <person name="Huys G."/>
            <person name="Young S.K."/>
            <person name="Zeng Q."/>
            <person name="Gargeya S."/>
            <person name="Fitzgerald M."/>
            <person name="Haas B."/>
            <person name="Abouelleil A."/>
            <person name="Alvarado L."/>
            <person name="Arachchi H.M."/>
            <person name="Berlin A."/>
            <person name="Chapman S.B."/>
            <person name="Gearin G."/>
            <person name="Goldberg J."/>
            <person name="Griggs A."/>
            <person name="Gujja S."/>
            <person name="Hansen M."/>
            <person name="Heiman D."/>
            <person name="Howarth C."/>
            <person name="Larimer J."/>
            <person name="Lui A."/>
            <person name="MacDonald P.J.P."/>
            <person name="McCowen C."/>
            <person name="Montmayeur A."/>
            <person name="Murphy C."/>
            <person name="Neiman D."/>
            <person name="Pearson M."/>
            <person name="Priest M."/>
            <person name="Roberts A."/>
            <person name="Saif S."/>
            <person name="Shea T."/>
            <person name="Sisk P."/>
            <person name="Stolte C."/>
            <person name="Sykes S."/>
            <person name="Wortman J."/>
            <person name="Nusbaum C."/>
            <person name="Birren B."/>
        </authorList>
    </citation>
    <scope>NUCLEOTIDE SEQUENCE [LARGE SCALE GENOMIC DNA]</scope>
    <source>
        <strain evidence="6 7">CCUG 37842</strain>
    </source>
</reference>
<dbReference type="eggNOG" id="COG0564">
    <property type="taxonomic scope" value="Bacteria"/>
</dbReference>
<evidence type="ECO:0000259" key="5">
    <source>
        <dbReference type="Pfam" id="PF00849"/>
    </source>
</evidence>
<dbReference type="RefSeq" id="WP_006308379.1">
    <property type="nucleotide sequence ID" value="NZ_JH601133.1"/>
</dbReference>
<comment type="caution">
    <text evidence="6">The sequence shown here is derived from an EMBL/GenBank/DDBJ whole genome shotgun (WGS) entry which is preliminary data.</text>
</comment>
<dbReference type="EC" id="5.4.99.-" evidence="4"/>
<comment type="function">
    <text evidence="4">Responsible for synthesis of pseudouridine from uracil.</text>
</comment>
<evidence type="ECO:0000256" key="3">
    <source>
        <dbReference type="PIRSR" id="PIRSR606225-1"/>
    </source>
</evidence>
<dbReference type="EMBL" id="AGEG01000003">
    <property type="protein sequence ID" value="EHR37791.1"/>
    <property type="molecule type" value="Genomic_DNA"/>
</dbReference>
<dbReference type="InterPro" id="IPR006145">
    <property type="entry name" value="PsdUridine_synth_RsuA/RluA"/>
</dbReference>
<dbReference type="GO" id="GO:0003723">
    <property type="term" value="F:RNA binding"/>
    <property type="evidence" value="ECO:0007669"/>
    <property type="project" value="InterPro"/>
</dbReference>
<dbReference type="Gene3D" id="3.30.2350.10">
    <property type="entry name" value="Pseudouridine synthase"/>
    <property type="match status" value="1"/>
</dbReference>
<dbReference type="Pfam" id="PF00849">
    <property type="entry name" value="PseudoU_synth_2"/>
    <property type="match status" value="1"/>
</dbReference>
<evidence type="ECO:0000313" key="7">
    <source>
        <dbReference type="Proteomes" id="UP000006190"/>
    </source>
</evidence>
<organism evidence="6 7">
    <name type="scientific">Facklamia languida CCUG 37842</name>
    <dbReference type="NCBI Taxonomy" id="883113"/>
    <lineage>
        <taxon>Bacteria</taxon>
        <taxon>Bacillati</taxon>
        <taxon>Bacillota</taxon>
        <taxon>Bacilli</taxon>
        <taxon>Lactobacillales</taxon>
        <taxon>Aerococcaceae</taxon>
        <taxon>Facklamia</taxon>
    </lineage>
</organism>
<feature type="active site" evidence="3">
    <location>
        <position position="133"/>
    </location>
</feature>
<dbReference type="GO" id="GO:0009982">
    <property type="term" value="F:pseudouridine synthase activity"/>
    <property type="evidence" value="ECO:0007669"/>
    <property type="project" value="InterPro"/>
</dbReference>
<comment type="catalytic activity">
    <reaction evidence="1 4">
        <text>a uridine in RNA = a pseudouridine in RNA</text>
        <dbReference type="Rhea" id="RHEA:48348"/>
        <dbReference type="Rhea" id="RHEA-COMP:12068"/>
        <dbReference type="Rhea" id="RHEA-COMP:12069"/>
        <dbReference type="ChEBI" id="CHEBI:65314"/>
        <dbReference type="ChEBI" id="CHEBI:65315"/>
    </reaction>
</comment>
<dbReference type="NCBIfam" id="TIGR00005">
    <property type="entry name" value="rluA_subfam"/>
    <property type="match status" value="1"/>
</dbReference>
<dbReference type="PATRIC" id="fig|883113.3.peg.423"/>
<dbReference type="HOGENOM" id="CLU_016902_8_2_9"/>
<feature type="domain" description="Pseudouridine synthase RsuA/RluA-like" evidence="5">
    <location>
        <begin position="85"/>
        <end position="237"/>
    </location>
</feature>
<comment type="similarity">
    <text evidence="2 4">Belongs to the pseudouridine synthase RluA family.</text>
</comment>
<proteinExistence type="inferred from homology"/>
<dbReference type="PANTHER" id="PTHR21600">
    <property type="entry name" value="MITOCHONDRIAL RNA PSEUDOURIDINE SYNTHASE"/>
    <property type="match status" value="1"/>
</dbReference>
<protein>
    <recommendedName>
        <fullName evidence="4">Pseudouridine synthase</fullName>
        <ecNumber evidence="4">5.4.99.-</ecNumber>
    </recommendedName>
</protein>
<dbReference type="PROSITE" id="PS01129">
    <property type="entry name" value="PSI_RLU"/>
    <property type="match status" value="1"/>
</dbReference>
<dbReference type="Proteomes" id="UP000006190">
    <property type="component" value="Unassembled WGS sequence"/>
</dbReference>
<dbReference type="STRING" id="883113.HMPREF9708_00420"/>
<dbReference type="GO" id="GO:0140098">
    <property type="term" value="F:catalytic activity, acting on RNA"/>
    <property type="evidence" value="ECO:0007669"/>
    <property type="project" value="UniProtKB-ARBA"/>
</dbReference>
<evidence type="ECO:0000256" key="2">
    <source>
        <dbReference type="ARBA" id="ARBA00010876"/>
    </source>
</evidence>